<dbReference type="PROSITE" id="PS50850">
    <property type="entry name" value="MFS"/>
    <property type="match status" value="1"/>
</dbReference>
<dbReference type="GO" id="GO:0015244">
    <property type="term" value="F:fluconazole transmembrane transporter activity"/>
    <property type="evidence" value="ECO:0007669"/>
    <property type="project" value="TreeGrafter"/>
</dbReference>
<dbReference type="PANTHER" id="PTHR23502">
    <property type="entry name" value="MAJOR FACILITATOR SUPERFAMILY"/>
    <property type="match status" value="1"/>
</dbReference>
<evidence type="ECO:0000256" key="4">
    <source>
        <dbReference type="ARBA" id="ARBA00023136"/>
    </source>
</evidence>
<keyword evidence="4 5" id="KW-0472">Membrane</keyword>
<dbReference type="InterPro" id="IPR036259">
    <property type="entry name" value="MFS_trans_sf"/>
</dbReference>
<evidence type="ECO:0000256" key="1">
    <source>
        <dbReference type="ARBA" id="ARBA00004141"/>
    </source>
</evidence>
<dbReference type="PANTHER" id="PTHR23502:SF23">
    <property type="entry name" value="FLUCONAZOLE RESISTANCE PROTEIN 1"/>
    <property type="match status" value="1"/>
</dbReference>
<proteinExistence type="predicted"/>
<dbReference type="Proteomes" id="UP000179179">
    <property type="component" value="Unassembled WGS sequence"/>
</dbReference>
<sequence length="548" mass="60073">MAGILCSTSLGKLIHWLSSGQFLRFPEEEPGFCLSPTYSTAASVVGNVESDTCDAECESSDKEHPSKWLVPETTTDGMVLVGWYSDDDPGNPHNWPRWAKVMVYIQINFYTFVVYMSSAAFTPAEVEFQAEYGVPSSVGSLGMALVLLGYGIGPLLFGPLSDKPSIGRNPPYVISFTVFLVVSILAAVVNSVPGFLFLRFAQGFFGSPCLATGPASFADITNLVKLPSGLWIWGICAVSAPTVAPTLASLCVTSKGWQWSMWLIVWFAAPCFLLLIFLPETSSPAILYQRSRRLQALTGNEAFKSSSEINHAELSQETLYDFLIIPWKINAFDPAILFTTLYTALVYAIFYSFFEAVPLVYQAVLITTPFYLAITYITISRPFKAGKMPSPEQRLIPGLAGSLVVPAGMFLFAWTSSPEFHWIVPTIGFLLFMIGMPTLLQSMFAYMSVSYGRYAASLFAMNDFARSILAFASILWSTPLYVNLGIAKGASLIGALTVTDGGLDIVGDNLELEFMANFELSSHNAVFSQVVQLGRLARCCPRPCRRFT</sequence>
<keyword evidence="3 5" id="KW-1133">Transmembrane helix</keyword>
<evidence type="ECO:0000313" key="8">
    <source>
        <dbReference type="Proteomes" id="UP000179179"/>
    </source>
</evidence>
<name>A0A1F8AB10_9EURO</name>
<feature type="transmembrane region" description="Helical" evidence="5">
    <location>
        <begin position="420"/>
        <end position="440"/>
    </location>
</feature>
<feature type="transmembrane region" description="Helical" evidence="5">
    <location>
        <begin position="172"/>
        <end position="190"/>
    </location>
</feature>
<feature type="transmembrane region" description="Helical" evidence="5">
    <location>
        <begin position="230"/>
        <end position="247"/>
    </location>
</feature>
<feature type="domain" description="Major facilitator superfamily (MFS) profile" evidence="6">
    <location>
        <begin position="103"/>
        <end position="548"/>
    </location>
</feature>
<comment type="caution">
    <text evidence="7">The sequence shown here is derived from an EMBL/GenBank/DDBJ whole genome shotgun (WGS) entry which is preliminary data.</text>
</comment>
<feature type="transmembrane region" description="Helical" evidence="5">
    <location>
        <begin position="101"/>
        <end position="121"/>
    </location>
</feature>
<dbReference type="InterPro" id="IPR011701">
    <property type="entry name" value="MFS"/>
</dbReference>
<dbReference type="Gene3D" id="1.20.1250.20">
    <property type="entry name" value="MFS general substrate transporter like domains"/>
    <property type="match status" value="1"/>
</dbReference>
<dbReference type="InterPro" id="IPR020846">
    <property type="entry name" value="MFS_dom"/>
</dbReference>
<gene>
    <name evidence="7" type="ORF">ABOM_003182</name>
</gene>
<evidence type="ECO:0000256" key="5">
    <source>
        <dbReference type="SAM" id="Phobius"/>
    </source>
</evidence>
<reference evidence="7 8" key="1">
    <citation type="journal article" date="2016" name="Genome Biol. Evol.">
        <title>Draft genome sequence of an aflatoxigenic Aspergillus species, A. bombycis.</title>
        <authorList>
            <person name="Moore G.G."/>
            <person name="Mack B.M."/>
            <person name="Beltz S.B."/>
            <person name="Gilbert M.K."/>
        </authorList>
    </citation>
    <scope>NUCLEOTIDE SEQUENCE [LARGE SCALE GENOMIC DNA]</scope>
    <source>
        <strain evidence="8">NRRL 26010</strain>
    </source>
</reference>
<dbReference type="SUPFAM" id="SSF103473">
    <property type="entry name" value="MFS general substrate transporter"/>
    <property type="match status" value="1"/>
</dbReference>
<dbReference type="OrthoDB" id="3357846at2759"/>
<dbReference type="GO" id="GO:0005886">
    <property type="term" value="C:plasma membrane"/>
    <property type="evidence" value="ECO:0007669"/>
    <property type="project" value="TreeGrafter"/>
</dbReference>
<dbReference type="EMBL" id="LYCR01000012">
    <property type="protein sequence ID" value="OGM48887.1"/>
    <property type="molecule type" value="Genomic_DNA"/>
</dbReference>
<keyword evidence="8" id="KW-1185">Reference proteome</keyword>
<organism evidence="7 8">
    <name type="scientific">Aspergillus bombycis</name>
    <dbReference type="NCBI Taxonomy" id="109264"/>
    <lineage>
        <taxon>Eukaryota</taxon>
        <taxon>Fungi</taxon>
        <taxon>Dikarya</taxon>
        <taxon>Ascomycota</taxon>
        <taxon>Pezizomycotina</taxon>
        <taxon>Eurotiomycetes</taxon>
        <taxon>Eurotiomycetidae</taxon>
        <taxon>Eurotiales</taxon>
        <taxon>Aspergillaceae</taxon>
        <taxon>Aspergillus</taxon>
    </lineage>
</organism>
<evidence type="ECO:0000313" key="7">
    <source>
        <dbReference type="EMBL" id="OGM48887.1"/>
    </source>
</evidence>
<dbReference type="AlphaFoldDB" id="A0A1F8AB10"/>
<comment type="subcellular location">
    <subcellularLocation>
        <location evidence="1">Membrane</location>
        <topology evidence="1">Multi-pass membrane protein</topology>
    </subcellularLocation>
</comment>
<feature type="transmembrane region" description="Helical" evidence="5">
    <location>
        <begin position="141"/>
        <end position="160"/>
    </location>
</feature>
<feature type="transmembrane region" description="Helical" evidence="5">
    <location>
        <begin position="395"/>
        <end position="414"/>
    </location>
</feature>
<evidence type="ECO:0000256" key="2">
    <source>
        <dbReference type="ARBA" id="ARBA00022692"/>
    </source>
</evidence>
<dbReference type="GeneID" id="34446572"/>
<dbReference type="Pfam" id="PF07690">
    <property type="entry name" value="MFS_1"/>
    <property type="match status" value="1"/>
</dbReference>
<feature type="transmembrane region" description="Helical" evidence="5">
    <location>
        <begin position="360"/>
        <end position="383"/>
    </location>
</feature>
<feature type="transmembrane region" description="Helical" evidence="5">
    <location>
        <begin position="335"/>
        <end position="354"/>
    </location>
</feature>
<evidence type="ECO:0000259" key="6">
    <source>
        <dbReference type="PROSITE" id="PS50850"/>
    </source>
</evidence>
<accession>A0A1F8AB10</accession>
<dbReference type="GO" id="GO:1990961">
    <property type="term" value="P:xenobiotic detoxification by transmembrane export across the plasma membrane"/>
    <property type="evidence" value="ECO:0007669"/>
    <property type="project" value="TreeGrafter"/>
</dbReference>
<evidence type="ECO:0000256" key="3">
    <source>
        <dbReference type="ARBA" id="ARBA00022989"/>
    </source>
</evidence>
<keyword evidence="2 5" id="KW-0812">Transmembrane</keyword>
<feature type="transmembrane region" description="Helical" evidence="5">
    <location>
        <begin position="259"/>
        <end position="278"/>
    </location>
</feature>
<dbReference type="RefSeq" id="XP_022392604.1">
    <property type="nucleotide sequence ID" value="XM_022530312.1"/>
</dbReference>
<protein>
    <submittedName>
        <fullName evidence="7">Putative cycloheximide resistance protein</fullName>
    </submittedName>
</protein>